<accession>A0ACC1PKY1</accession>
<gene>
    <name evidence="1" type="ORF">NUW58_g1582</name>
</gene>
<dbReference type="EMBL" id="JAPDGR010000176">
    <property type="protein sequence ID" value="KAJ2994345.1"/>
    <property type="molecule type" value="Genomic_DNA"/>
</dbReference>
<dbReference type="Proteomes" id="UP001143856">
    <property type="component" value="Unassembled WGS sequence"/>
</dbReference>
<sequence length="598" mass="65285">MANFTSVDASLEGRLLFAVPKKGRLNQAALNLLEGADIQFKRENRLDIALVKNLPIALIFLPAADIPTFVGEGQVDLGITGWDQVQEHDAGVRALYRARRFSGEITPEEEVAHNGRGSGCETVLDLGFGGCKLQVQVPQNGIYQSPKDLVGKNIGTSFVHLARKYFANLELEADSANTQVGGQPAGFTGKLRTKIIELSGSVEAACALGVADGIVDLVESGETMKAAGLKAIDTVVESSAILIKSRGPSNPELVDLIATRIRGVITAQKYVLCQYNIKRSSLIEASKIAPGKRAPTVTTLDEEGWVAVSVMVEKKRLAPIMDELSKIGAHDILALHSTVGRAYPPYTPKSLPSHSIMSNTTPTPSRTIDGEVRWQSKIYKAIVTPIHFVTFLLSLYLIDSHYRAQRYRQHASGANNQNERPWLHRLLYQQRLSPYDWVDDHQKPSSSQSTNATHRHEAKTRYAGGGPRSAKEASGPWFYRTKMDAFMIHFVLTPEAGAVQIPAILRGEQSPPSGSAIGSKDYSKRPVAVILGGGYDDAGIDIIMEASKGIKPIPWLDPTQPAPPLGPKYGKAMVARIKELLAQLDKDGKMDEEKVHWY</sequence>
<evidence type="ECO:0000313" key="2">
    <source>
        <dbReference type="Proteomes" id="UP001143856"/>
    </source>
</evidence>
<reference evidence="1" key="1">
    <citation type="submission" date="2022-10" db="EMBL/GenBank/DDBJ databases">
        <title>Genome Sequence of Xylaria curta.</title>
        <authorList>
            <person name="Buettner E."/>
        </authorList>
    </citation>
    <scope>NUCLEOTIDE SEQUENCE</scope>
    <source>
        <strain evidence="1">Babe10</strain>
    </source>
</reference>
<protein>
    <submittedName>
        <fullName evidence="1">Uncharacterized protein</fullName>
    </submittedName>
</protein>
<name>A0ACC1PKY1_9PEZI</name>
<proteinExistence type="predicted"/>
<evidence type="ECO:0000313" key="1">
    <source>
        <dbReference type="EMBL" id="KAJ2994345.1"/>
    </source>
</evidence>
<comment type="caution">
    <text evidence="1">The sequence shown here is derived from an EMBL/GenBank/DDBJ whole genome shotgun (WGS) entry which is preliminary data.</text>
</comment>
<organism evidence="1 2">
    <name type="scientific">Xylaria curta</name>
    <dbReference type="NCBI Taxonomy" id="42375"/>
    <lineage>
        <taxon>Eukaryota</taxon>
        <taxon>Fungi</taxon>
        <taxon>Dikarya</taxon>
        <taxon>Ascomycota</taxon>
        <taxon>Pezizomycotina</taxon>
        <taxon>Sordariomycetes</taxon>
        <taxon>Xylariomycetidae</taxon>
        <taxon>Xylariales</taxon>
        <taxon>Xylariaceae</taxon>
        <taxon>Xylaria</taxon>
    </lineage>
</organism>
<keyword evidence="2" id="KW-1185">Reference proteome</keyword>